<evidence type="ECO:0000256" key="3">
    <source>
        <dbReference type="ARBA" id="ARBA00022801"/>
    </source>
</evidence>
<feature type="region of interest" description="Disordered" evidence="6">
    <location>
        <begin position="58"/>
        <end position="82"/>
    </location>
</feature>
<evidence type="ECO:0000256" key="2">
    <source>
        <dbReference type="ARBA" id="ARBA00022723"/>
    </source>
</evidence>
<feature type="domain" description="MPN" evidence="7">
    <location>
        <begin position="216"/>
        <end position="342"/>
    </location>
</feature>
<keyword evidence="2" id="KW-0479">Metal-binding</keyword>
<dbReference type="Gene3D" id="3.40.140.10">
    <property type="entry name" value="Cytidine Deaminase, domain 2"/>
    <property type="match status" value="1"/>
</dbReference>
<proteinExistence type="predicted"/>
<organism evidence="8 9">
    <name type="scientific">Ridgeia piscesae</name>
    <name type="common">Tubeworm</name>
    <dbReference type="NCBI Taxonomy" id="27915"/>
    <lineage>
        <taxon>Eukaryota</taxon>
        <taxon>Metazoa</taxon>
        <taxon>Spiralia</taxon>
        <taxon>Lophotrochozoa</taxon>
        <taxon>Annelida</taxon>
        <taxon>Polychaeta</taxon>
        <taxon>Sedentaria</taxon>
        <taxon>Canalipalpata</taxon>
        <taxon>Sabellida</taxon>
        <taxon>Siboglinidae</taxon>
        <taxon>Ridgeia</taxon>
    </lineage>
</organism>
<name>A0AAD9UEZ2_RIDPI</name>
<evidence type="ECO:0000256" key="5">
    <source>
        <dbReference type="ARBA" id="ARBA00023049"/>
    </source>
</evidence>
<dbReference type="SUPFAM" id="SSF102712">
    <property type="entry name" value="JAB1/MPN domain"/>
    <property type="match status" value="1"/>
</dbReference>
<keyword evidence="9" id="KW-1185">Reference proteome</keyword>
<dbReference type="GO" id="GO:0008237">
    <property type="term" value="F:metallopeptidase activity"/>
    <property type="evidence" value="ECO:0007669"/>
    <property type="project" value="UniProtKB-KW"/>
</dbReference>
<evidence type="ECO:0000313" key="8">
    <source>
        <dbReference type="EMBL" id="KAK2186861.1"/>
    </source>
</evidence>
<sequence length="435" mass="49261">MHESYCKKITSGKSVRGDTKVVPWTRKQRTEQVVGSRWSLRESGLLVVCSTGRIVMEEAGDMSMPSSAKEEETEEDDEEPQDLTKNMKTDLHLPAMRKVRHAVSGRGITLAMLMNEGIIEPGDGVMSIEYLGQRFTADLLSDGRIKWLERNKMFNSPSAWAIHCKKMVNPLKKSGCGWASVRYKGRKLDSYKSIWFKKHNPKPVTIQGNTGNATHIYRETDSSEKEMAAVKDGKEEKQEEVLTVSQAFPCRCNLNNKETAPTTEIEIRQTMKRLGMSLVGWYHSHPKCNPDPSLNDIESQMEYQLMLRGVDNSYHPCLGVVVSPSTCGDSPKEGSLINAFWVMPPPETRPLDYGLPVSLMYNISSQDGPTDHVISEMKLMVDFYKDKEGAINFLDSWQGTNETYLDRLKASLSEKLSEDQRPRYLEFIHKLLTPP</sequence>
<dbReference type="EMBL" id="JAODUO010000186">
    <property type="protein sequence ID" value="KAK2186861.1"/>
    <property type="molecule type" value="Genomic_DNA"/>
</dbReference>
<dbReference type="GO" id="GO:0046872">
    <property type="term" value="F:metal ion binding"/>
    <property type="evidence" value="ECO:0007669"/>
    <property type="project" value="UniProtKB-KW"/>
</dbReference>
<dbReference type="GO" id="GO:0006508">
    <property type="term" value="P:proteolysis"/>
    <property type="evidence" value="ECO:0007669"/>
    <property type="project" value="UniProtKB-KW"/>
</dbReference>
<keyword evidence="3" id="KW-0378">Hydrolase</keyword>
<accession>A0AAD9UEZ2</accession>
<dbReference type="PANTHER" id="PTHR10410">
    <property type="entry name" value="EUKARYOTIC TRANSLATION INITIATION FACTOR 3 -RELATED"/>
    <property type="match status" value="1"/>
</dbReference>
<evidence type="ECO:0000256" key="4">
    <source>
        <dbReference type="ARBA" id="ARBA00022833"/>
    </source>
</evidence>
<gene>
    <name evidence="8" type="ORF">NP493_186g02012</name>
</gene>
<feature type="compositionally biased region" description="Acidic residues" evidence="6">
    <location>
        <begin position="71"/>
        <end position="81"/>
    </location>
</feature>
<dbReference type="Pfam" id="PF18755">
    <property type="entry name" value="RAMA"/>
    <property type="match status" value="1"/>
</dbReference>
<evidence type="ECO:0000259" key="7">
    <source>
        <dbReference type="PROSITE" id="PS50249"/>
    </source>
</evidence>
<dbReference type="InterPro" id="IPR050242">
    <property type="entry name" value="JAMM_MPN+_peptidase_M67A"/>
</dbReference>
<evidence type="ECO:0000256" key="6">
    <source>
        <dbReference type="SAM" id="MobiDB-lite"/>
    </source>
</evidence>
<protein>
    <recommendedName>
        <fullName evidence="7">MPN domain-containing protein</fullName>
    </recommendedName>
</protein>
<dbReference type="Pfam" id="PF14464">
    <property type="entry name" value="Prok-JAB"/>
    <property type="match status" value="1"/>
</dbReference>
<dbReference type="InterPro" id="IPR040843">
    <property type="entry name" value="RAMA"/>
</dbReference>
<dbReference type="InterPro" id="IPR028090">
    <property type="entry name" value="JAB_dom_prok"/>
</dbReference>
<evidence type="ECO:0000313" key="9">
    <source>
        <dbReference type="Proteomes" id="UP001209878"/>
    </source>
</evidence>
<dbReference type="Proteomes" id="UP001209878">
    <property type="component" value="Unassembled WGS sequence"/>
</dbReference>
<reference evidence="8" key="1">
    <citation type="journal article" date="2023" name="Mol. Biol. Evol.">
        <title>Third-Generation Sequencing Reveals the Adaptive Role of the Epigenome in Three Deep-Sea Polychaetes.</title>
        <authorList>
            <person name="Perez M."/>
            <person name="Aroh O."/>
            <person name="Sun Y."/>
            <person name="Lan Y."/>
            <person name="Juniper S.K."/>
            <person name="Young C.R."/>
            <person name="Angers B."/>
            <person name="Qian P.Y."/>
        </authorList>
    </citation>
    <scope>NUCLEOTIDE SEQUENCE</scope>
    <source>
        <strain evidence="8">R07B-5</strain>
    </source>
</reference>
<evidence type="ECO:0000256" key="1">
    <source>
        <dbReference type="ARBA" id="ARBA00022670"/>
    </source>
</evidence>
<keyword evidence="1" id="KW-0645">Protease</keyword>
<keyword evidence="4" id="KW-0862">Zinc</keyword>
<dbReference type="InterPro" id="IPR037518">
    <property type="entry name" value="MPN"/>
</dbReference>
<dbReference type="AlphaFoldDB" id="A0AAD9UEZ2"/>
<comment type="caution">
    <text evidence="8">The sequence shown here is derived from an EMBL/GenBank/DDBJ whole genome shotgun (WGS) entry which is preliminary data.</text>
</comment>
<dbReference type="PROSITE" id="PS50249">
    <property type="entry name" value="MPN"/>
    <property type="match status" value="1"/>
</dbReference>
<keyword evidence="5" id="KW-0482">Metalloprotease</keyword>